<dbReference type="EC" id="2.7.7.19" evidence="3"/>
<dbReference type="Gene3D" id="1.10.1410.10">
    <property type="match status" value="1"/>
</dbReference>
<dbReference type="GO" id="GO:0031499">
    <property type="term" value="C:TRAMP complex"/>
    <property type="evidence" value="ECO:0007669"/>
    <property type="project" value="TreeGrafter"/>
</dbReference>
<protein>
    <recommendedName>
        <fullName evidence="3">polynucleotide adenylyltransferase</fullName>
        <ecNumber evidence="3">2.7.7.19</ecNumber>
    </recommendedName>
</protein>
<dbReference type="AlphaFoldDB" id="A0A0N5AB13"/>
<accession>A0A0N5AB13</accession>
<dbReference type="GO" id="GO:0005730">
    <property type="term" value="C:nucleolus"/>
    <property type="evidence" value="ECO:0007669"/>
    <property type="project" value="TreeGrafter"/>
</dbReference>
<evidence type="ECO:0000313" key="9">
    <source>
        <dbReference type="Proteomes" id="UP000046393"/>
    </source>
</evidence>
<feature type="domain" description="PAP-associated" evidence="7">
    <location>
        <begin position="235"/>
        <end position="294"/>
    </location>
</feature>
<dbReference type="InterPro" id="IPR045862">
    <property type="entry name" value="Trf4-like"/>
</dbReference>
<dbReference type="FunFam" id="3.30.460.10:FF:000006">
    <property type="entry name" value="non-canonical poly(A) RNA polymerase PAPD5"/>
    <property type="match status" value="1"/>
</dbReference>
<dbReference type="InterPro" id="IPR002058">
    <property type="entry name" value="PAP_assoc"/>
</dbReference>
<dbReference type="GO" id="GO:0031123">
    <property type="term" value="P:RNA 3'-end processing"/>
    <property type="evidence" value="ECO:0007669"/>
    <property type="project" value="TreeGrafter"/>
</dbReference>
<dbReference type="GO" id="GO:0003729">
    <property type="term" value="F:mRNA binding"/>
    <property type="evidence" value="ECO:0007669"/>
    <property type="project" value="TreeGrafter"/>
</dbReference>
<dbReference type="PANTHER" id="PTHR23092:SF15">
    <property type="entry name" value="INACTIVE NON-CANONICAL POLY(A) RNA POLYMERASE PROTEIN TRF4-2-RELATED"/>
    <property type="match status" value="1"/>
</dbReference>
<keyword evidence="6" id="KW-0460">Magnesium</keyword>
<comment type="similarity">
    <text evidence="2">Belongs to the DNA polymerase type-B-like family.</text>
</comment>
<keyword evidence="5" id="KW-0479">Metal-binding</keyword>
<dbReference type="Pfam" id="PF03828">
    <property type="entry name" value="PAP_assoc"/>
    <property type="match status" value="1"/>
</dbReference>
<evidence type="ECO:0000256" key="5">
    <source>
        <dbReference type="ARBA" id="ARBA00022723"/>
    </source>
</evidence>
<proteinExistence type="inferred from homology"/>
<evidence type="ECO:0000256" key="4">
    <source>
        <dbReference type="ARBA" id="ARBA00022679"/>
    </source>
</evidence>
<dbReference type="GO" id="GO:0043634">
    <property type="term" value="P:polyadenylation-dependent ncRNA catabolic process"/>
    <property type="evidence" value="ECO:0007669"/>
    <property type="project" value="TreeGrafter"/>
</dbReference>
<keyword evidence="9" id="KW-1185">Reference proteome</keyword>
<evidence type="ECO:0000256" key="2">
    <source>
        <dbReference type="ARBA" id="ARBA00008593"/>
    </source>
</evidence>
<dbReference type="GO" id="GO:1990817">
    <property type="term" value="F:poly(A) RNA polymerase activity"/>
    <property type="evidence" value="ECO:0007669"/>
    <property type="project" value="UniProtKB-EC"/>
</dbReference>
<dbReference type="PANTHER" id="PTHR23092">
    <property type="entry name" value="POLY(A) RNA POLYMERASE"/>
    <property type="match status" value="1"/>
</dbReference>
<dbReference type="Pfam" id="PF22600">
    <property type="entry name" value="MTPAP-like_central"/>
    <property type="match status" value="1"/>
</dbReference>
<evidence type="ECO:0000259" key="8">
    <source>
        <dbReference type="Pfam" id="PF22600"/>
    </source>
</evidence>
<dbReference type="STRING" id="451379.A0A0N5AB13"/>
<sequence length="409" mass="46928">MKFRCSSDEESALFCVSPSCSVQWPQDSLFPPWCKRQYDVSLEGLHEEFLDLYYWLKPWPLERVLRFSVFNRIKTVLLKLWPNAKIRPFGSLHTGLFLPTSDIDVLVEDSTLPADYLEKTAAELRNSGMAENIIVVDTASVPIVKMVDKDTEIFLDISFNTAQGLKAADYINEMRTAYPLLEPLVFILKQFLVERNLNQTFTGGLSSYGLVLLIINFLQIGSSDDYREKTINDVNMGLVLLKFFQFYGQEFNYVKLAIRIADGGSYPLQEELRRQMSRVSGSLLCIEDPLQPENDIGHSSHNFMCVRQAFEQALWILSSVFVCSNKNRCKWWNDYKGSLLALVFVISEKHIRYREWLQGRLLSDNAPARLSPLIPPEITSPLNWPHLFASVPPPIIRRQCSYSSPFDLA</sequence>
<organism evidence="9 10">
    <name type="scientific">Syphacia muris</name>
    <dbReference type="NCBI Taxonomy" id="451379"/>
    <lineage>
        <taxon>Eukaryota</taxon>
        <taxon>Metazoa</taxon>
        <taxon>Ecdysozoa</taxon>
        <taxon>Nematoda</taxon>
        <taxon>Chromadorea</taxon>
        <taxon>Rhabditida</taxon>
        <taxon>Spirurina</taxon>
        <taxon>Oxyuridomorpha</taxon>
        <taxon>Oxyuroidea</taxon>
        <taxon>Oxyuridae</taxon>
        <taxon>Syphacia</taxon>
    </lineage>
</organism>
<dbReference type="CDD" id="cd05402">
    <property type="entry name" value="NT_PAP_TUTase"/>
    <property type="match status" value="1"/>
</dbReference>
<feature type="domain" description="Poly(A) RNA polymerase mitochondrial-like central palm" evidence="8">
    <location>
        <begin position="45"/>
        <end position="168"/>
    </location>
</feature>
<name>A0A0N5AB13_9BILA</name>
<comment type="cofactor">
    <cofactor evidence="1">
        <name>Mn(2+)</name>
        <dbReference type="ChEBI" id="CHEBI:29035"/>
    </cofactor>
</comment>
<evidence type="ECO:0000256" key="6">
    <source>
        <dbReference type="ARBA" id="ARBA00022842"/>
    </source>
</evidence>
<dbReference type="GO" id="GO:0046872">
    <property type="term" value="F:metal ion binding"/>
    <property type="evidence" value="ECO:0007669"/>
    <property type="project" value="UniProtKB-KW"/>
</dbReference>
<evidence type="ECO:0000259" key="7">
    <source>
        <dbReference type="Pfam" id="PF03828"/>
    </source>
</evidence>
<dbReference type="Gene3D" id="3.30.460.10">
    <property type="entry name" value="Beta Polymerase, domain 2"/>
    <property type="match status" value="1"/>
</dbReference>
<keyword evidence="4" id="KW-0808">Transferase</keyword>
<evidence type="ECO:0000256" key="3">
    <source>
        <dbReference type="ARBA" id="ARBA00012388"/>
    </source>
</evidence>
<dbReference type="InterPro" id="IPR043519">
    <property type="entry name" value="NT_sf"/>
</dbReference>
<dbReference type="WBParaSite" id="SMUV_0000133901-mRNA-1">
    <property type="protein sequence ID" value="SMUV_0000133901-mRNA-1"/>
    <property type="gene ID" value="SMUV_0000133901"/>
</dbReference>
<dbReference type="SUPFAM" id="SSF81301">
    <property type="entry name" value="Nucleotidyltransferase"/>
    <property type="match status" value="1"/>
</dbReference>
<evidence type="ECO:0000256" key="1">
    <source>
        <dbReference type="ARBA" id="ARBA00001936"/>
    </source>
</evidence>
<dbReference type="InterPro" id="IPR054708">
    <property type="entry name" value="MTPAP-like_central"/>
</dbReference>
<dbReference type="Proteomes" id="UP000046393">
    <property type="component" value="Unplaced"/>
</dbReference>
<reference evidence="10" key="1">
    <citation type="submission" date="2017-02" db="UniProtKB">
        <authorList>
            <consortium name="WormBaseParasite"/>
        </authorList>
    </citation>
    <scope>IDENTIFICATION</scope>
</reference>
<evidence type="ECO:0000313" key="10">
    <source>
        <dbReference type="WBParaSite" id="SMUV_0000133901-mRNA-1"/>
    </source>
</evidence>
<dbReference type="SUPFAM" id="SSF81631">
    <property type="entry name" value="PAP/OAS1 substrate-binding domain"/>
    <property type="match status" value="1"/>
</dbReference>